<sequence>MVDGEKQRKFIDAGDSRPIGVIIYYLLSEDAKDVSLSILDGQGNKIQTFSKEEIPTERFPSFDARGYEQDLTTGKPKATVSQGLNRFIWGTRYPSVSSVPGRPPVIINPFAKPGIYQVCLTVDGETQTESFEVQINPNEKYTREETDTKGEFWMKLYGKAEEGIQTVLKAREAKEKVANTLADSSDNQILVDQGAKINALCDELEGSMMPVGTTLVQIINERTKLVPKLTWLHNVLETSEGPANQGVINVYNKVASEMDETMASFNSQLETEMAQFEQLIG</sequence>
<gene>
    <name evidence="1" type="ORF">CWATWH0005_977</name>
</gene>
<accession>T2ITJ9</accession>
<dbReference type="Proteomes" id="UP000017981">
    <property type="component" value="Unassembled WGS sequence"/>
</dbReference>
<evidence type="ECO:0000313" key="1">
    <source>
        <dbReference type="EMBL" id="CCQ56926.1"/>
    </source>
</evidence>
<evidence type="ECO:0000313" key="2">
    <source>
        <dbReference type="Proteomes" id="UP000017981"/>
    </source>
</evidence>
<comment type="caution">
    <text evidence="1">The sequence shown here is derived from an EMBL/GenBank/DDBJ whole genome shotgun (WGS) entry which is preliminary data.</text>
</comment>
<name>T2ITJ9_CROWT</name>
<protein>
    <recommendedName>
        <fullName evidence="3">Glycosyl hydrolase, BNR repeat</fullName>
    </recommendedName>
</protein>
<dbReference type="AlphaFoldDB" id="T2ITJ9"/>
<organism evidence="1 2">
    <name type="scientific">Crocosphaera watsonii WH 0005</name>
    <dbReference type="NCBI Taxonomy" id="423472"/>
    <lineage>
        <taxon>Bacteria</taxon>
        <taxon>Bacillati</taxon>
        <taxon>Cyanobacteriota</taxon>
        <taxon>Cyanophyceae</taxon>
        <taxon>Oscillatoriophycideae</taxon>
        <taxon>Chroococcales</taxon>
        <taxon>Aphanothecaceae</taxon>
        <taxon>Crocosphaera</taxon>
    </lineage>
</organism>
<reference evidence="1 2" key="2">
    <citation type="submission" date="2013-09" db="EMBL/GenBank/DDBJ databases">
        <title>Whole genome comparison of six Crocosphaera watsonii strains with differing phenotypes.</title>
        <authorList>
            <person name="Bench S.R."/>
            <person name="Heller P."/>
            <person name="Frank I."/>
            <person name="Arciniega M."/>
            <person name="Shilova I.N."/>
            <person name="Zehr J.P."/>
        </authorList>
    </citation>
    <scope>NUCLEOTIDE SEQUENCE [LARGE SCALE GENOMIC DNA]</scope>
    <source>
        <strain evidence="1 2">WH 0005</strain>
    </source>
</reference>
<evidence type="ECO:0008006" key="3">
    <source>
        <dbReference type="Google" id="ProtNLM"/>
    </source>
</evidence>
<reference evidence="1 2" key="1">
    <citation type="submission" date="2013-01" db="EMBL/GenBank/DDBJ databases">
        <authorList>
            <person name="Bench S."/>
        </authorList>
    </citation>
    <scope>NUCLEOTIDE SEQUENCE [LARGE SCALE GENOMIC DNA]</scope>
    <source>
        <strain evidence="1 2">WH 0005</strain>
    </source>
</reference>
<proteinExistence type="predicted"/>
<dbReference type="EMBL" id="CAQL01000716">
    <property type="protein sequence ID" value="CCQ56926.1"/>
    <property type="molecule type" value="Genomic_DNA"/>
</dbReference>